<dbReference type="Proteomes" id="UP000192911">
    <property type="component" value="Unassembled WGS sequence"/>
</dbReference>
<gene>
    <name evidence="3" type="ORF">SAMN06295900_105212</name>
</gene>
<dbReference type="STRING" id="28094.SAMN06295900_105212"/>
<keyword evidence="1" id="KW-0378">Hydrolase</keyword>
<feature type="domain" description="Alpha/beta hydrolase fold-3" evidence="2">
    <location>
        <begin position="83"/>
        <end position="293"/>
    </location>
</feature>
<dbReference type="InterPro" id="IPR029058">
    <property type="entry name" value="AB_hydrolase_fold"/>
</dbReference>
<dbReference type="GO" id="GO:0016787">
    <property type="term" value="F:hydrolase activity"/>
    <property type="evidence" value="ECO:0007669"/>
    <property type="project" value="UniProtKB-KW"/>
</dbReference>
<dbReference type="Pfam" id="PF07859">
    <property type="entry name" value="Abhydrolase_3"/>
    <property type="match status" value="1"/>
</dbReference>
<organism evidence="3 4">
    <name type="scientific">Trinickia caryophylli</name>
    <name type="common">Paraburkholderia caryophylli</name>
    <dbReference type="NCBI Taxonomy" id="28094"/>
    <lineage>
        <taxon>Bacteria</taxon>
        <taxon>Pseudomonadati</taxon>
        <taxon>Pseudomonadota</taxon>
        <taxon>Betaproteobacteria</taxon>
        <taxon>Burkholderiales</taxon>
        <taxon>Burkholderiaceae</taxon>
        <taxon>Trinickia</taxon>
    </lineage>
</organism>
<dbReference type="PANTHER" id="PTHR48081">
    <property type="entry name" value="AB HYDROLASE SUPERFAMILY PROTEIN C4A8.06C"/>
    <property type="match status" value="1"/>
</dbReference>
<evidence type="ECO:0000313" key="4">
    <source>
        <dbReference type="Proteomes" id="UP000192911"/>
    </source>
</evidence>
<evidence type="ECO:0000313" key="3">
    <source>
        <dbReference type="EMBL" id="SMF31680.1"/>
    </source>
</evidence>
<evidence type="ECO:0000259" key="2">
    <source>
        <dbReference type="Pfam" id="PF07859"/>
    </source>
</evidence>
<keyword evidence="4" id="KW-1185">Reference proteome</keyword>
<dbReference type="AlphaFoldDB" id="A0A1X7ECT0"/>
<evidence type="ECO:0000256" key="1">
    <source>
        <dbReference type="ARBA" id="ARBA00022801"/>
    </source>
</evidence>
<sequence length="321" mass="35355">MPVAPSVRRFLERRAKPGSISVDQLPLQEARRYFAYYVPLADIAARDIERVEDIAVDVRDGAQVAARVYYPRPADWSDPQPALLYFHAGGYVLGSLETADAVCRMLAAEAQCAVVSVAYRLAPEHKFPCAVQDAIDALRWLHRRALVYGLDPSRLAVGGESSGATLAAVAAVHARELNIGLALQLLIYPALSASTGSAAHRLYGDGHFLTRDVIRWIHRNYLRDSGDARDWRFAPLDGRRNAPADLRGVAPVWLVSAEYDPLRDEHAGYADKLRRAGNRVDARCYRGMIHGFFSMGRAIPEAAHAHHDAAAALREALRTEG</sequence>
<dbReference type="InterPro" id="IPR050300">
    <property type="entry name" value="GDXG_lipolytic_enzyme"/>
</dbReference>
<dbReference type="InterPro" id="IPR013094">
    <property type="entry name" value="AB_hydrolase_3"/>
</dbReference>
<dbReference type="EMBL" id="FXAH01000005">
    <property type="protein sequence ID" value="SMF31680.1"/>
    <property type="molecule type" value="Genomic_DNA"/>
</dbReference>
<name>A0A1X7ECT0_TRICW</name>
<accession>A0A1X7ECT0</accession>
<dbReference type="Gene3D" id="3.40.50.1820">
    <property type="entry name" value="alpha/beta hydrolase"/>
    <property type="match status" value="1"/>
</dbReference>
<dbReference type="PANTHER" id="PTHR48081:SF8">
    <property type="entry name" value="ALPHA_BETA HYDROLASE FOLD-3 DOMAIN-CONTAINING PROTEIN-RELATED"/>
    <property type="match status" value="1"/>
</dbReference>
<dbReference type="RefSeq" id="WP_085227460.1">
    <property type="nucleotide sequence ID" value="NZ_BSQD01000004.1"/>
</dbReference>
<dbReference type="SUPFAM" id="SSF53474">
    <property type="entry name" value="alpha/beta-Hydrolases"/>
    <property type="match status" value="1"/>
</dbReference>
<dbReference type="GeneID" id="95553705"/>
<protein>
    <submittedName>
        <fullName evidence="3">Acetyl esterase</fullName>
    </submittedName>
</protein>
<reference evidence="4" key="1">
    <citation type="submission" date="2017-04" db="EMBL/GenBank/DDBJ databases">
        <authorList>
            <person name="Varghese N."/>
            <person name="Submissions S."/>
        </authorList>
    </citation>
    <scope>NUCLEOTIDE SEQUENCE [LARGE SCALE GENOMIC DNA]</scope>
    <source>
        <strain evidence="4">Ballard 720</strain>
    </source>
</reference>
<proteinExistence type="predicted"/>
<dbReference type="OrthoDB" id="9794445at2"/>